<name>A0AAD6TPJ6_9AGAR</name>
<feature type="region of interest" description="Disordered" evidence="2">
    <location>
        <begin position="1"/>
        <end position="57"/>
    </location>
</feature>
<evidence type="ECO:0000256" key="1">
    <source>
        <dbReference type="SAM" id="Coils"/>
    </source>
</evidence>
<dbReference type="GO" id="GO:0031124">
    <property type="term" value="P:mRNA 3'-end processing"/>
    <property type="evidence" value="ECO:0007669"/>
    <property type="project" value="TreeGrafter"/>
</dbReference>
<feature type="compositionally biased region" description="Low complexity" evidence="2">
    <location>
        <begin position="697"/>
        <end position="717"/>
    </location>
</feature>
<organism evidence="3 4">
    <name type="scientific">Mycena belliarum</name>
    <dbReference type="NCBI Taxonomy" id="1033014"/>
    <lineage>
        <taxon>Eukaryota</taxon>
        <taxon>Fungi</taxon>
        <taxon>Dikarya</taxon>
        <taxon>Basidiomycota</taxon>
        <taxon>Agaricomycotina</taxon>
        <taxon>Agaricomycetes</taxon>
        <taxon>Agaricomycetidae</taxon>
        <taxon>Agaricales</taxon>
        <taxon>Marasmiineae</taxon>
        <taxon>Mycenaceae</taxon>
        <taxon>Mycena</taxon>
    </lineage>
</organism>
<accession>A0AAD6TPJ6</accession>
<reference evidence="3" key="1">
    <citation type="submission" date="2023-03" db="EMBL/GenBank/DDBJ databases">
        <title>Massive genome expansion in bonnet fungi (Mycena s.s.) driven by repeated elements and novel gene families across ecological guilds.</title>
        <authorList>
            <consortium name="Lawrence Berkeley National Laboratory"/>
            <person name="Harder C.B."/>
            <person name="Miyauchi S."/>
            <person name="Viragh M."/>
            <person name="Kuo A."/>
            <person name="Thoen E."/>
            <person name="Andreopoulos B."/>
            <person name="Lu D."/>
            <person name="Skrede I."/>
            <person name="Drula E."/>
            <person name="Henrissat B."/>
            <person name="Morin E."/>
            <person name="Kohler A."/>
            <person name="Barry K."/>
            <person name="LaButti K."/>
            <person name="Morin E."/>
            <person name="Salamov A."/>
            <person name="Lipzen A."/>
            <person name="Mereny Z."/>
            <person name="Hegedus B."/>
            <person name="Baldrian P."/>
            <person name="Stursova M."/>
            <person name="Weitz H."/>
            <person name="Taylor A."/>
            <person name="Grigoriev I.V."/>
            <person name="Nagy L.G."/>
            <person name="Martin F."/>
            <person name="Kauserud H."/>
        </authorList>
    </citation>
    <scope>NUCLEOTIDE SEQUENCE</scope>
    <source>
        <strain evidence="3">CBHHK173m</strain>
    </source>
</reference>
<feature type="compositionally biased region" description="Basic residues" evidence="2">
    <location>
        <begin position="426"/>
        <end position="438"/>
    </location>
</feature>
<feature type="coiled-coil region" evidence="1">
    <location>
        <begin position="86"/>
        <end position="113"/>
    </location>
</feature>
<feature type="region of interest" description="Disordered" evidence="2">
    <location>
        <begin position="401"/>
        <end position="826"/>
    </location>
</feature>
<evidence type="ECO:0000256" key="2">
    <source>
        <dbReference type="SAM" id="MobiDB-lite"/>
    </source>
</evidence>
<dbReference type="GO" id="GO:0000993">
    <property type="term" value="F:RNA polymerase II complex binding"/>
    <property type="evidence" value="ECO:0007669"/>
    <property type="project" value="TreeGrafter"/>
</dbReference>
<comment type="caution">
    <text evidence="3">The sequence shown here is derived from an EMBL/GenBank/DDBJ whole genome shotgun (WGS) entry which is preliminary data.</text>
</comment>
<dbReference type="Proteomes" id="UP001222325">
    <property type="component" value="Unassembled WGS sequence"/>
</dbReference>
<evidence type="ECO:0000313" key="4">
    <source>
        <dbReference type="Proteomes" id="UP001222325"/>
    </source>
</evidence>
<feature type="compositionally biased region" description="Polar residues" evidence="2">
    <location>
        <begin position="786"/>
        <end position="808"/>
    </location>
</feature>
<dbReference type="AlphaFoldDB" id="A0AAD6TPJ6"/>
<feature type="compositionally biased region" description="Low complexity" evidence="2">
    <location>
        <begin position="727"/>
        <end position="747"/>
    </location>
</feature>
<keyword evidence="1" id="KW-0175">Coiled coil</keyword>
<protein>
    <submittedName>
        <fullName evidence="3">Uncharacterized protein</fullName>
    </submittedName>
</protein>
<dbReference type="PANTHER" id="PTHR12460:SF0">
    <property type="entry name" value="CID DOMAIN-CONTAINING PROTEIN-RELATED"/>
    <property type="match status" value="1"/>
</dbReference>
<dbReference type="EMBL" id="JARJCN010000108">
    <property type="protein sequence ID" value="KAJ7074922.1"/>
    <property type="molecule type" value="Genomic_DNA"/>
</dbReference>
<feature type="compositionally biased region" description="Low complexity" evidence="2">
    <location>
        <begin position="637"/>
        <end position="657"/>
    </location>
</feature>
<feature type="compositionally biased region" description="Basic and acidic residues" evidence="2">
    <location>
        <begin position="544"/>
        <end position="556"/>
    </location>
</feature>
<sequence length="826" mass="87938">MPTTSSARGSASPSSSRSPSPPPRRIIDFPLDDGEAGWEDEDQQLQGLGTTTHRSRNRAREVIPVRKRKRVVASGANARATVEKRREAKTEKMSSLAADIKAWEDEREERIEELAEKYGMKAKEVRRRLLSASTFKPGRAPSLYNAKISAIMARLNEDRASGEKYNIPETKSLVKKDPSMLDDFTPDEEEEMLADIAAKRELKLHGARANNMAADADARRTVTRLTTEITALAERAGMIGFAMFSRGHIHDTSIPVMIESWGALDFFREILKKEPMDVSARLELWAVNREKGRTGGDTLLDMQRQCTDMIKTGLQIAAGKTKVNMNYENYIKAMVEAQNLALVGWPPEVEFKRMSKQSAIGPLRILRDALRCGTCHWKALRGGEKARLVSQFEDMVAKGEATKKVRKKNSKKPPADEEDTDDGGVKKRVQKKASKKRAAKEGVRSRRTRAGAEDVDDEEEGERLRRLSAPARAQRAKLLELVSRKQGVAGKGKENGGRKKRKARDAEEEDEELAKRPKKKRSKRGVDGEEEEATTNGRRKRKAREVVEESGDEARAPSKKSKVGTDSRSGVKGASKSRSGGVETSSSGSKGSSKTAERPRPKPAYKGATGSLTTLAQPPADAPGTHPATPPSPPHARAPANGDAPAGAPADEPGTDPATPPSPPRARAPANGDAPAGAPADAPGTDPTTPPSPPHARAPANGDAPAGAPADAPGTDPATPPSPPHARAPAKGDAPAGAPADAPGTDPATPPSPPHARAPANGDTVAPGLESHPVSSTAASRGASPPNGSLASASTTHSAGTITGNQVKKANVIKGRRGGPPGLRPL</sequence>
<keyword evidence="4" id="KW-1185">Reference proteome</keyword>
<feature type="compositionally biased region" description="Acidic residues" evidence="2">
    <location>
        <begin position="30"/>
        <end position="43"/>
    </location>
</feature>
<feature type="compositionally biased region" description="Low complexity" evidence="2">
    <location>
        <begin position="1"/>
        <end position="18"/>
    </location>
</feature>
<proteinExistence type="predicted"/>
<feature type="compositionally biased region" description="Low complexity" evidence="2">
    <location>
        <begin position="576"/>
        <end position="594"/>
    </location>
</feature>
<evidence type="ECO:0000313" key="3">
    <source>
        <dbReference type="EMBL" id="KAJ7074922.1"/>
    </source>
</evidence>
<feature type="compositionally biased region" description="Low complexity" evidence="2">
    <location>
        <begin position="667"/>
        <end position="687"/>
    </location>
</feature>
<gene>
    <name evidence="3" type="ORF">B0H15DRAFT_956968</name>
</gene>
<dbReference type="PANTHER" id="PTHR12460">
    <property type="entry name" value="CYCLIN-DEPENDENT KINASE INHIBITOR-RELATED PROTEIN"/>
    <property type="match status" value="1"/>
</dbReference>